<organism evidence="2 3">
    <name type="scientific">Hymenobacter cellulosilyticus</name>
    <dbReference type="NCBI Taxonomy" id="2932248"/>
    <lineage>
        <taxon>Bacteria</taxon>
        <taxon>Pseudomonadati</taxon>
        <taxon>Bacteroidota</taxon>
        <taxon>Cytophagia</taxon>
        <taxon>Cytophagales</taxon>
        <taxon>Hymenobacteraceae</taxon>
        <taxon>Hymenobacter</taxon>
    </lineage>
</organism>
<reference evidence="2" key="1">
    <citation type="submission" date="2022-04" db="EMBL/GenBank/DDBJ databases">
        <title>Hymenobacter sp. isolated from the air.</title>
        <authorList>
            <person name="Won M."/>
            <person name="Lee C.-M."/>
            <person name="Woen H.-Y."/>
            <person name="Kwon S.-W."/>
        </authorList>
    </citation>
    <scope>NUCLEOTIDE SEQUENCE</scope>
    <source>
        <strain evidence="2">5116S-3</strain>
    </source>
</reference>
<dbReference type="Gene3D" id="2.60.120.10">
    <property type="entry name" value="Jelly Rolls"/>
    <property type="match status" value="1"/>
</dbReference>
<name>A0A8T9QDR9_9BACT</name>
<feature type="domain" description="Cyclic nucleotide-binding" evidence="1">
    <location>
        <begin position="29"/>
        <end position="114"/>
    </location>
</feature>
<dbReference type="Proteomes" id="UP000831796">
    <property type="component" value="Chromosome"/>
</dbReference>
<proteinExistence type="predicted"/>
<sequence length="187" mass="21755">MANPLRTHLEKVVAFTDAEFEFVHSHFTRRRYKKHQFLVQEGELVPYAYFIVSGLVKLGYTDAAGKQHIISFAMEDWWESDFQAFYTQTRATLTLDCLEDTEVLCLSFANYQKLRTDLHKMEHFFLEKSNGGHIAAQRRILSLLTTNARERYEQVVQQFPSLLQRVPKTLLAAYLGVSRETLSRLSS</sequence>
<dbReference type="KEGG" id="hcu:MUN79_10635"/>
<evidence type="ECO:0000313" key="3">
    <source>
        <dbReference type="Proteomes" id="UP000831796"/>
    </source>
</evidence>
<dbReference type="RefSeq" id="WP_244677630.1">
    <property type="nucleotide sequence ID" value="NZ_CP095046.1"/>
</dbReference>
<dbReference type="InterPro" id="IPR000595">
    <property type="entry name" value="cNMP-bd_dom"/>
</dbReference>
<dbReference type="InterPro" id="IPR014710">
    <property type="entry name" value="RmlC-like_jellyroll"/>
</dbReference>
<dbReference type="Pfam" id="PF00027">
    <property type="entry name" value="cNMP_binding"/>
    <property type="match status" value="1"/>
</dbReference>
<evidence type="ECO:0000259" key="1">
    <source>
        <dbReference type="Pfam" id="PF00027"/>
    </source>
</evidence>
<evidence type="ECO:0000313" key="2">
    <source>
        <dbReference type="EMBL" id="UOQ74288.1"/>
    </source>
</evidence>
<gene>
    <name evidence="2" type="ORF">MUN79_10635</name>
</gene>
<protein>
    <submittedName>
        <fullName evidence="2">Crp/Fnr family transcriptional regulator</fullName>
    </submittedName>
</protein>
<dbReference type="SUPFAM" id="SSF51206">
    <property type="entry name" value="cAMP-binding domain-like"/>
    <property type="match status" value="1"/>
</dbReference>
<accession>A0A8T9QDR9</accession>
<dbReference type="EMBL" id="CP095046">
    <property type="protein sequence ID" value="UOQ74288.1"/>
    <property type="molecule type" value="Genomic_DNA"/>
</dbReference>
<dbReference type="CDD" id="cd00038">
    <property type="entry name" value="CAP_ED"/>
    <property type="match status" value="1"/>
</dbReference>
<keyword evidence="3" id="KW-1185">Reference proteome</keyword>
<dbReference type="AlphaFoldDB" id="A0A8T9QDR9"/>
<dbReference type="InterPro" id="IPR018490">
    <property type="entry name" value="cNMP-bd_dom_sf"/>
</dbReference>